<proteinExistence type="predicted"/>
<organism evidence="1 2">
    <name type="scientific">Hyalomma asiaticum</name>
    <name type="common">Tick</name>
    <dbReference type="NCBI Taxonomy" id="266040"/>
    <lineage>
        <taxon>Eukaryota</taxon>
        <taxon>Metazoa</taxon>
        <taxon>Ecdysozoa</taxon>
        <taxon>Arthropoda</taxon>
        <taxon>Chelicerata</taxon>
        <taxon>Arachnida</taxon>
        <taxon>Acari</taxon>
        <taxon>Parasitiformes</taxon>
        <taxon>Ixodida</taxon>
        <taxon>Ixodoidea</taxon>
        <taxon>Ixodidae</taxon>
        <taxon>Hyalomminae</taxon>
        <taxon>Hyalomma</taxon>
    </lineage>
</organism>
<sequence length="554" mass="62814">MARMEVHVHGTGMDPRHYDPRDWTQVLRAQTNHRATRNAIQTTNADASRRETRTHTQDAATAPALNSSSTQLCILRTVAQKIKQLPHLPTEGYKVVFRSQGGLELTTLQPRNLLNAFTNAAALTEPSTLQLRIHPVNNTCTVSVANQDDALKLVQLQKTTYDERQYAMAAYIAPPDGSVRGLSQSSDRPNWADKLKTPQMTTALQSRAPPTPDPRDQELRALRAEPMAALDAVLQKIHSIADHNPLLIGGDLNSQHTDWGYRYTTARGRKLWTTIQDLRLTVHNNFHTPTRIGNSVTMDTSPDLTLRRSLKVLSWSRTQHTLGSDHYIITIQIPHAQRRRQMFTHKLINWDALRSARRELPDTPIQDTDHWTTSLLDDIASHTQTITTSPNTPTLDTRLAHLWEAFHSIQERWKRQRHNRKLKRRLAAIQGKITAHAEELCCANWGQRFRRDRDLGTPNIGICGHCNTRADLAHLIWDCPLYSGTRQRVIAAIPPEWRPTSFQAWAQPGRITGAAANELWRSLLEYLDDPKAPAVGTRLRLGRDSQNVNSRDTH</sequence>
<evidence type="ECO:0000313" key="2">
    <source>
        <dbReference type="Proteomes" id="UP000821845"/>
    </source>
</evidence>
<dbReference type="Proteomes" id="UP000821845">
    <property type="component" value="Chromosome 5"/>
</dbReference>
<evidence type="ECO:0000313" key="1">
    <source>
        <dbReference type="EMBL" id="KAH6930161.1"/>
    </source>
</evidence>
<protein>
    <submittedName>
        <fullName evidence="1">Uncharacterized protein</fullName>
    </submittedName>
</protein>
<keyword evidence="2" id="KW-1185">Reference proteome</keyword>
<name>A0ACB7S7Z1_HYAAI</name>
<gene>
    <name evidence="1" type="ORF">HPB50_011263</name>
</gene>
<accession>A0ACB7S7Z1</accession>
<comment type="caution">
    <text evidence="1">The sequence shown here is derived from an EMBL/GenBank/DDBJ whole genome shotgun (WGS) entry which is preliminary data.</text>
</comment>
<reference evidence="1" key="1">
    <citation type="submission" date="2020-05" db="EMBL/GenBank/DDBJ databases">
        <title>Large-scale comparative analyses of tick genomes elucidate their genetic diversity and vector capacities.</title>
        <authorList>
            <person name="Jia N."/>
            <person name="Wang J."/>
            <person name="Shi W."/>
            <person name="Du L."/>
            <person name="Sun Y."/>
            <person name="Zhan W."/>
            <person name="Jiang J."/>
            <person name="Wang Q."/>
            <person name="Zhang B."/>
            <person name="Ji P."/>
            <person name="Sakyi L.B."/>
            <person name="Cui X."/>
            <person name="Yuan T."/>
            <person name="Jiang B."/>
            <person name="Yang W."/>
            <person name="Lam T.T.-Y."/>
            <person name="Chang Q."/>
            <person name="Ding S."/>
            <person name="Wang X."/>
            <person name="Zhu J."/>
            <person name="Ruan X."/>
            <person name="Zhao L."/>
            <person name="Wei J."/>
            <person name="Que T."/>
            <person name="Du C."/>
            <person name="Cheng J."/>
            <person name="Dai P."/>
            <person name="Han X."/>
            <person name="Huang E."/>
            <person name="Gao Y."/>
            <person name="Liu J."/>
            <person name="Shao H."/>
            <person name="Ye R."/>
            <person name="Li L."/>
            <person name="Wei W."/>
            <person name="Wang X."/>
            <person name="Wang C."/>
            <person name="Yang T."/>
            <person name="Huo Q."/>
            <person name="Li W."/>
            <person name="Guo W."/>
            <person name="Chen H."/>
            <person name="Zhou L."/>
            <person name="Ni X."/>
            <person name="Tian J."/>
            <person name="Zhou Y."/>
            <person name="Sheng Y."/>
            <person name="Liu T."/>
            <person name="Pan Y."/>
            <person name="Xia L."/>
            <person name="Li J."/>
            <person name="Zhao F."/>
            <person name="Cao W."/>
        </authorList>
    </citation>
    <scope>NUCLEOTIDE SEQUENCE</scope>
    <source>
        <strain evidence="1">Hyas-2018</strain>
    </source>
</reference>
<dbReference type="EMBL" id="CM023485">
    <property type="protein sequence ID" value="KAH6930161.1"/>
    <property type="molecule type" value="Genomic_DNA"/>
</dbReference>